<evidence type="ECO:0000259" key="13">
    <source>
        <dbReference type="Pfam" id="PF05425"/>
    </source>
</evidence>
<dbReference type="RefSeq" id="WP_086167709.1">
    <property type="nucleotide sequence ID" value="NZ_MRYD01000007.1"/>
</dbReference>
<dbReference type="Pfam" id="PF05425">
    <property type="entry name" value="CopD"/>
    <property type="match status" value="1"/>
</dbReference>
<dbReference type="SUPFAM" id="SSF81296">
    <property type="entry name" value="E set domains"/>
    <property type="match status" value="1"/>
</dbReference>
<feature type="transmembrane region" description="Helical" evidence="10">
    <location>
        <begin position="359"/>
        <end position="376"/>
    </location>
</feature>
<evidence type="ECO:0000256" key="3">
    <source>
        <dbReference type="ARBA" id="ARBA00022692"/>
    </source>
</evidence>
<keyword evidence="15" id="KW-1185">Reference proteome</keyword>
<feature type="transmembrane region" description="Helical" evidence="10">
    <location>
        <begin position="284"/>
        <end position="309"/>
    </location>
</feature>
<feature type="compositionally biased region" description="Basic and acidic residues" evidence="9">
    <location>
        <begin position="383"/>
        <end position="392"/>
    </location>
</feature>
<feature type="transmembrane region" description="Helical" evidence="10">
    <location>
        <begin position="256"/>
        <end position="272"/>
    </location>
</feature>
<feature type="region of interest" description="Disordered" evidence="9">
    <location>
        <begin position="382"/>
        <end position="432"/>
    </location>
</feature>
<evidence type="ECO:0000256" key="10">
    <source>
        <dbReference type="SAM" id="Phobius"/>
    </source>
</evidence>
<organism evidence="14 15">
    <name type="scientific">Streptomyces pharetrae CZA14</name>
    <dbReference type="NCBI Taxonomy" id="1144883"/>
    <lineage>
        <taxon>Bacteria</taxon>
        <taxon>Bacillati</taxon>
        <taxon>Actinomycetota</taxon>
        <taxon>Actinomycetes</taxon>
        <taxon>Kitasatosporales</taxon>
        <taxon>Streptomycetaceae</taxon>
        <taxon>Streptomyces</taxon>
    </lineage>
</organism>
<feature type="transmembrane region" description="Helical" evidence="10">
    <location>
        <begin position="321"/>
        <end position="339"/>
    </location>
</feature>
<keyword evidence="8 10" id="KW-0472">Membrane</keyword>
<feature type="transmembrane region" description="Helical" evidence="10">
    <location>
        <begin position="229"/>
        <end position="249"/>
    </location>
</feature>
<dbReference type="PANTHER" id="PTHR34820">
    <property type="entry name" value="INNER MEMBRANE PROTEIN YEBZ"/>
    <property type="match status" value="1"/>
</dbReference>
<feature type="domain" description="Copper resistance protein D" evidence="13">
    <location>
        <begin position="318"/>
        <end position="387"/>
    </location>
</feature>
<keyword evidence="5 11" id="KW-0732">Signal</keyword>
<dbReference type="Gene3D" id="2.60.40.1220">
    <property type="match status" value="1"/>
</dbReference>
<evidence type="ECO:0000256" key="4">
    <source>
        <dbReference type="ARBA" id="ARBA00022723"/>
    </source>
</evidence>
<protein>
    <submittedName>
        <fullName evidence="14">Transporter</fullName>
    </submittedName>
</protein>
<dbReference type="Proteomes" id="UP000194266">
    <property type="component" value="Unassembled WGS sequence"/>
</dbReference>
<dbReference type="EMBL" id="MRYD01000007">
    <property type="protein sequence ID" value="OSZ61897.1"/>
    <property type="molecule type" value="Genomic_DNA"/>
</dbReference>
<comment type="caution">
    <text evidence="14">The sequence shown here is derived from an EMBL/GenBank/DDBJ whole genome shotgun (WGS) entry which is preliminary data.</text>
</comment>
<evidence type="ECO:0000256" key="6">
    <source>
        <dbReference type="ARBA" id="ARBA00022989"/>
    </source>
</evidence>
<dbReference type="InterPro" id="IPR014755">
    <property type="entry name" value="Cu-Rt/internalin_Ig-like"/>
</dbReference>
<keyword evidence="4" id="KW-0479">Metal-binding</keyword>
<feature type="transmembrane region" description="Helical" evidence="10">
    <location>
        <begin position="438"/>
        <end position="459"/>
    </location>
</feature>
<dbReference type="PANTHER" id="PTHR34820:SF4">
    <property type="entry name" value="INNER MEMBRANE PROTEIN YEBZ"/>
    <property type="match status" value="1"/>
</dbReference>
<evidence type="ECO:0000256" key="1">
    <source>
        <dbReference type="ARBA" id="ARBA00004651"/>
    </source>
</evidence>
<feature type="transmembrane region" description="Helical" evidence="10">
    <location>
        <begin position="187"/>
        <end position="209"/>
    </location>
</feature>
<keyword evidence="3 10" id="KW-0812">Transmembrane</keyword>
<evidence type="ECO:0000256" key="5">
    <source>
        <dbReference type="ARBA" id="ARBA00022729"/>
    </source>
</evidence>
<feature type="transmembrane region" description="Helical" evidence="10">
    <location>
        <begin position="158"/>
        <end position="175"/>
    </location>
</feature>
<comment type="subcellular location">
    <subcellularLocation>
        <location evidence="1">Cell membrane</location>
        <topology evidence="1">Multi-pass membrane protein</topology>
    </subcellularLocation>
</comment>
<evidence type="ECO:0000256" key="11">
    <source>
        <dbReference type="SAM" id="SignalP"/>
    </source>
</evidence>
<evidence type="ECO:0000313" key="14">
    <source>
        <dbReference type="EMBL" id="OSZ61897.1"/>
    </source>
</evidence>
<keyword evidence="7" id="KW-0186">Copper</keyword>
<dbReference type="InterPro" id="IPR032694">
    <property type="entry name" value="CopC/D"/>
</dbReference>
<dbReference type="Pfam" id="PF04234">
    <property type="entry name" value="CopC"/>
    <property type="match status" value="1"/>
</dbReference>
<accession>A0ABX3YQ12</accession>
<dbReference type="InterPro" id="IPR008457">
    <property type="entry name" value="Cu-R_CopD_dom"/>
</dbReference>
<name>A0ABX3YQ12_9ACTN</name>
<dbReference type="InterPro" id="IPR014756">
    <property type="entry name" value="Ig_E-set"/>
</dbReference>
<evidence type="ECO:0000256" key="7">
    <source>
        <dbReference type="ARBA" id="ARBA00023008"/>
    </source>
</evidence>
<keyword evidence="6 10" id="KW-1133">Transmembrane helix</keyword>
<feature type="signal peptide" evidence="11">
    <location>
        <begin position="1"/>
        <end position="33"/>
    </location>
</feature>
<keyword evidence="2" id="KW-1003">Cell membrane</keyword>
<evidence type="ECO:0000259" key="12">
    <source>
        <dbReference type="Pfam" id="PF04234"/>
    </source>
</evidence>
<feature type="domain" description="CopC" evidence="12">
    <location>
        <begin position="32"/>
        <end position="128"/>
    </location>
</feature>
<evidence type="ECO:0000256" key="2">
    <source>
        <dbReference type="ARBA" id="ARBA00022475"/>
    </source>
</evidence>
<reference evidence="14 15" key="1">
    <citation type="submission" date="2016-12" db="EMBL/GenBank/DDBJ databases">
        <title>Genome Mining:The Detection of Biosynthetic Gene Clusters to Aid in the Expression of Curamycin A produced by Streptomyces sp. strain CZA14.</title>
        <authorList>
            <person name="Durrell K.A."/>
            <person name="Kirby B.M."/>
            <person name="Khan W."/>
            <person name="Mthethwa T."/>
            <person name="Le Roes-Hill M."/>
        </authorList>
    </citation>
    <scope>NUCLEOTIDE SEQUENCE [LARGE SCALE GENOMIC DNA]</scope>
    <source>
        <strain evidence="14 15">CZA14</strain>
    </source>
</reference>
<feature type="chain" id="PRO_5047033725" evidence="11">
    <location>
        <begin position="34"/>
        <end position="589"/>
    </location>
</feature>
<evidence type="ECO:0000256" key="9">
    <source>
        <dbReference type="SAM" id="MobiDB-lite"/>
    </source>
</evidence>
<evidence type="ECO:0000256" key="8">
    <source>
        <dbReference type="ARBA" id="ARBA00023136"/>
    </source>
</evidence>
<sequence>MHVGGRLRRPALLAALLTLLVLLGSAPPAAAHAALSGTDPRDGTVLKTAPRQLTLSFTESVGLLDGSVRLFGPDNRRVRLDEARHAPDGDDTVRVTLPDGLRSGTHTVAWRVVSADSHPVSGAFTFSIGERSRTAALPDTGPPEHPVTKALHTLARHLAYLAVALLLGTVAFVTVCRPPDTRPLRGLLTTGWWTLLATTLALFALRAPYETGTAPWTALDPDGLRRTATGRPGLALLCRLALLLLLAGLPRRRMPWPHAVFAVGLALTWAAAEHASAGIQVPVAMASSVLHLLAMAAWLGGLAALLACLRRDTLPATTVHRYSRLALTSVTVLAVTGVYQSWRGLGSLDALGGTPYGRLLLLKLAAVVVLLGAASVSRRLVRGPRETEETAAVRETVPVPAGGPAAEEPQPRTPPPAPGREPDGRPAGPDRGRLRRSVLAEAAVGVVVLALTTLLTGTLPGRAAAEAAAAGPATGLPPTTTTTVPFDVGTPGGSGTVHITLDPARTGENSVQAVVFAPDGGPVTVPELRLTFTLPAQDIGPIDAELADRGGYWATDGLDLPVPGDWRMKVTVRVSEFDQVTVARGVRIE</sequence>
<feature type="compositionally biased region" description="Low complexity" evidence="9">
    <location>
        <begin position="393"/>
        <end position="408"/>
    </location>
</feature>
<evidence type="ECO:0000313" key="15">
    <source>
        <dbReference type="Proteomes" id="UP000194266"/>
    </source>
</evidence>
<proteinExistence type="predicted"/>
<gene>
    <name evidence="14" type="ORF">OQI_02605</name>
</gene>
<feature type="compositionally biased region" description="Basic and acidic residues" evidence="9">
    <location>
        <begin position="420"/>
        <end position="432"/>
    </location>
</feature>
<dbReference type="InterPro" id="IPR007348">
    <property type="entry name" value="CopC_dom"/>
</dbReference>